<sequence>MTQKNAYFLKIIIILTFLSRAYQHIVLDVSYRTIIWSEGYSRNFIENTCKIKWEDFVSPMYDYKIQFFIRTIGVFFIIASICVYFINKNNYNKLKYPIIFISFWQFIMFFVLTKEAFYQLGMFFEHAIQIGISILLLYYYSKYYNESRFYFFSKFIIASTFFCHGLYAFGYYAVPGRFVDMTLNIIKTFDETDARIYLKVFGFIDFLVLPFIFIKSTLKPVLYYCIIWGLLTAFARIIASWNYDFLYDVLKTFTHETIVRLCHGLFPLFLLIAINYKKETKKHFKTIS</sequence>
<keyword evidence="3" id="KW-1185">Reference proteome</keyword>
<gene>
    <name evidence="2" type="ORF">H8R27_06040</name>
</gene>
<feature type="transmembrane region" description="Helical" evidence="1">
    <location>
        <begin position="67"/>
        <end position="87"/>
    </location>
</feature>
<feature type="transmembrane region" description="Helical" evidence="1">
    <location>
        <begin position="7"/>
        <end position="27"/>
    </location>
</feature>
<organism evidence="2 3">
    <name type="scientific">Flavobacterium bernardetii</name>
    <dbReference type="NCBI Taxonomy" id="2813823"/>
    <lineage>
        <taxon>Bacteria</taxon>
        <taxon>Pseudomonadati</taxon>
        <taxon>Bacteroidota</taxon>
        <taxon>Flavobacteriia</taxon>
        <taxon>Flavobacteriales</taxon>
        <taxon>Flavobacteriaceae</taxon>
        <taxon>Flavobacterium</taxon>
    </lineage>
</organism>
<keyword evidence="1" id="KW-0812">Transmembrane</keyword>
<evidence type="ECO:0000256" key="1">
    <source>
        <dbReference type="SAM" id="Phobius"/>
    </source>
</evidence>
<dbReference type="RefSeq" id="WP_166126167.1">
    <property type="nucleotide sequence ID" value="NZ_JAANOQ010000003.1"/>
</dbReference>
<feature type="transmembrane region" description="Helical" evidence="1">
    <location>
        <begin position="118"/>
        <end position="139"/>
    </location>
</feature>
<feature type="transmembrane region" description="Helical" evidence="1">
    <location>
        <begin position="258"/>
        <end position="276"/>
    </location>
</feature>
<name>A0ABR7IXJ8_9FLAO</name>
<reference evidence="2 3" key="1">
    <citation type="submission" date="2020-08" db="EMBL/GenBank/DDBJ databases">
        <title>Description of novel Flavobacterium F-408 isolate.</title>
        <authorList>
            <person name="Saticioglu I.B."/>
            <person name="Duman M."/>
            <person name="Altun S."/>
        </authorList>
    </citation>
    <scope>NUCLEOTIDE SEQUENCE [LARGE SCALE GENOMIC DNA]</scope>
    <source>
        <strain evidence="2 3">F-408</strain>
    </source>
</reference>
<accession>A0ABR7IXJ8</accession>
<protein>
    <recommendedName>
        <fullName evidence="4">EpsG family protein</fullName>
    </recommendedName>
</protein>
<feature type="transmembrane region" description="Helical" evidence="1">
    <location>
        <begin position="221"/>
        <end position="238"/>
    </location>
</feature>
<dbReference type="EMBL" id="JACRUN010000002">
    <property type="protein sequence ID" value="MBC5834443.1"/>
    <property type="molecule type" value="Genomic_DNA"/>
</dbReference>
<dbReference type="Proteomes" id="UP000605990">
    <property type="component" value="Unassembled WGS sequence"/>
</dbReference>
<keyword evidence="1" id="KW-1133">Transmembrane helix</keyword>
<evidence type="ECO:0008006" key="4">
    <source>
        <dbReference type="Google" id="ProtNLM"/>
    </source>
</evidence>
<feature type="transmembrane region" description="Helical" evidence="1">
    <location>
        <begin position="151"/>
        <end position="174"/>
    </location>
</feature>
<feature type="transmembrane region" description="Helical" evidence="1">
    <location>
        <begin position="194"/>
        <end position="214"/>
    </location>
</feature>
<comment type="caution">
    <text evidence="2">The sequence shown here is derived from an EMBL/GenBank/DDBJ whole genome shotgun (WGS) entry which is preliminary data.</text>
</comment>
<keyword evidence="1" id="KW-0472">Membrane</keyword>
<evidence type="ECO:0000313" key="2">
    <source>
        <dbReference type="EMBL" id="MBC5834443.1"/>
    </source>
</evidence>
<proteinExistence type="predicted"/>
<feature type="transmembrane region" description="Helical" evidence="1">
    <location>
        <begin position="94"/>
        <end position="112"/>
    </location>
</feature>
<evidence type="ECO:0000313" key="3">
    <source>
        <dbReference type="Proteomes" id="UP000605990"/>
    </source>
</evidence>